<dbReference type="InterPro" id="IPR032750">
    <property type="entry name" value="TnsD_C"/>
</dbReference>
<dbReference type="AlphaFoldDB" id="A0A1N7AHP8"/>
<dbReference type="RefSeq" id="WP_045852205.1">
    <property type="nucleotide sequence ID" value="NZ_FTLX01000007.1"/>
</dbReference>
<organism evidence="4 5">
    <name type="scientific">Domibacillus enclensis</name>
    <dbReference type="NCBI Taxonomy" id="1017273"/>
    <lineage>
        <taxon>Bacteria</taxon>
        <taxon>Bacillati</taxon>
        <taxon>Bacillota</taxon>
        <taxon>Bacilli</taxon>
        <taxon>Bacillales</taxon>
        <taxon>Bacillaceae</taxon>
        <taxon>Domibacillus</taxon>
    </lineage>
</organism>
<accession>A0A1N7AHP8</accession>
<dbReference type="EMBL" id="MWSK01000007">
    <property type="protein sequence ID" value="OXS75822.1"/>
    <property type="molecule type" value="Genomic_DNA"/>
</dbReference>
<dbReference type="STRING" id="1017273.SAMN05443094_107211"/>
<evidence type="ECO:0000313" key="6">
    <source>
        <dbReference type="Proteomes" id="UP000215545"/>
    </source>
</evidence>
<name>A0A1N7AHP8_9BACI</name>
<dbReference type="OrthoDB" id="470139at2"/>
<dbReference type="Pfam" id="PF06527">
    <property type="entry name" value="TniQ"/>
    <property type="match status" value="1"/>
</dbReference>
<reference evidence="3" key="3">
    <citation type="submission" date="2017-03" db="EMBL/GenBank/DDBJ databases">
        <authorList>
            <person name="Dastager S.G."/>
            <person name="Neurgaonkar P.S."/>
            <person name="Dharne M.S."/>
        </authorList>
    </citation>
    <scope>NUCLEOTIDE SEQUENCE</scope>
    <source>
        <strain evidence="3">DSM 25145</strain>
    </source>
</reference>
<dbReference type="Proteomes" id="UP000186385">
    <property type="component" value="Unassembled WGS sequence"/>
</dbReference>
<evidence type="ECO:0000313" key="3">
    <source>
        <dbReference type="EMBL" id="OXS75822.1"/>
    </source>
</evidence>
<dbReference type="Proteomes" id="UP000215545">
    <property type="component" value="Unassembled WGS sequence"/>
</dbReference>
<dbReference type="EMBL" id="FTLX01000007">
    <property type="protein sequence ID" value="SIR38491.1"/>
    <property type="molecule type" value="Genomic_DNA"/>
</dbReference>
<evidence type="ECO:0000259" key="1">
    <source>
        <dbReference type="Pfam" id="PF06527"/>
    </source>
</evidence>
<dbReference type="InterPro" id="IPR009492">
    <property type="entry name" value="TniQ"/>
</dbReference>
<protein>
    <submittedName>
        <fullName evidence="4">TniQ protein</fullName>
    </submittedName>
    <submittedName>
        <fullName evidence="3">Transposase</fullName>
    </submittedName>
</protein>
<gene>
    <name evidence="3" type="ORF">B1B05_14945</name>
    <name evidence="4" type="ORF">SAMN05443094_107211</name>
</gene>
<feature type="domain" description="Transposon Tn7 transposition protein TnsD C-terminal" evidence="2">
    <location>
        <begin position="199"/>
        <end position="553"/>
    </location>
</feature>
<reference evidence="4 5" key="1">
    <citation type="submission" date="2017-01" db="EMBL/GenBank/DDBJ databases">
        <authorList>
            <person name="Mah S.A."/>
            <person name="Swanson W.J."/>
            <person name="Moy G.W."/>
            <person name="Vacquier V.D."/>
        </authorList>
    </citation>
    <scope>NUCLEOTIDE SEQUENCE [LARGE SCALE GENOMIC DNA]</scope>
    <source>
        <strain evidence="4 5">NIO-1016</strain>
    </source>
</reference>
<evidence type="ECO:0000259" key="2">
    <source>
        <dbReference type="Pfam" id="PF15978"/>
    </source>
</evidence>
<sequence length="623" mass="73266">MLSFFPEPYPGELIYSTIARYHLYSGNLDCKDTLEEVFQKRTVIPSVEIGSHLNILAQQMGPHFSMENLLGNHTIYSFYALFLSCEKRQQILKDVQKDGKGLYARLGMLAGSICRKDGLYYCPQCAVNDIDQYGEPYIHREHQLQGIDVCPHHQLLLKKYPINPSVQSRIAFIRFEAKRMNLSFLQSTEPYFYDLQVMLAKMSYKLLQVNINQISREKIAKKYRLLLRERGLITTSNHVRQNDLYQMFISKFPIGFLEKYESALDMDNEYNWLRVITRNTKRHVHPFRHLLFLYFLEKDIEEFFKDVKEDHGPFGSGPWPCLNKAAAHYKEHIIQEVSVTRDFKSKFPIGTFSCSCGFVYVRKGPDTSLKNIYRIGRTKVFGEVWQAKLKQLKGDGTYNAREIGRILGVDSKTIKKFLETSIETSNPSKTNGYSQRLQQYRQQLLEGLKEYSDYTRTQIRNLFSKEYSYLYRNDKEWLFDNLPQKQSRVMPTGHVDWEARDKEYLSKIKALYRQLIVKDKPVRITISLIGKQTGILSNLEKRLDKLPKTARYLEEITESTQEFQFRRCCKIIELFLHKGEPVLLWKVQRIGAVKSYHFQEIKPLLEKYLRARQAVDNYKQTTS</sequence>
<keyword evidence="6" id="KW-1185">Reference proteome</keyword>
<evidence type="ECO:0000313" key="5">
    <source>
        <dbReference type="Proteomes" id="UP000186385"/>
    </source>
</evidence>
<reference evidence="6" key="2">
    <citation type="submission" date="2017-03" db="EMBL/GenBank/DDBJ databases">
        <title>Bacillus sp. V-88(T) DSM27956, whole genome shotgun sequencing project.</title>
        <authorList>
            <person name="Dastager S.G."/>
            <person name="Neurgaonkar P.S."/>
            <person name="Dharne M.S."/>
        </authorList>
    </citation>
    <scope>NUCLEOTIDE SEQUENCE [LARGE SCALE GENOMIC DNA]</scope>
    <source>
        <strain evidence="6">DSM 25145</strain>
    </source>
</reference>
<dbReference type="Pfam" id="PF15978">
    <property type="entry name" value="TnsD"/>
    <property type="match status" value="1"/>
</dbReference>
<feature type="domain" description="TniQ" evidence="1">
    <location>
        <begin position="4"/>
        <end position="157"/>
    </location>
</feature>
<proteinExistence type="predicted"/>
<evidence type="ECO:0000313" key="4">
    <source>
        <dbReference type="EMBL" id="SIR38491.1"/>
    </source>
</evidence>